<dbReference type="PANTHER" id="PTHR43639:SF1">
    <property type="entry name" value="SHORT-CHAIN DEHYDROGENASE_REDUCTASE FAMILY PROTEIN"/>
    <property type="match status" value="1"/>
</dbReference>
<accession>A0A2W4ZZK9</accession>
<dbReference type="PRINTS" id="PR00081">
    <property type="entry name" value="GDHRDH"/>
</dbReference>
<keyword evidence="2" id="KW-0560">Oxidoreductase</keyword>
<evidence type="ECO:0000256" key="1">
    <source>
        <dbReference type="ARBA" id="ARBA00006484"/>
    </source>
</evidence>
<dbReference type="SUPFAM" id="SSF51735">
    <property type="entry name" value="NAD(P)-binding Rossmann-fold domains"/>
    <property type="match status" value="1"/>
</dbReference>
<reference evidence="3 4" key="1">
    <citation type="submission" date="2017-08" db="EMBL/GenBank/DDBJ databases">
        <title>Infants hospitalized years apart are colonized by the same room-sourced microbial strains.</title>
        <authorList>
            <person name="Brooks B."/>
            <person name="Olm M.R."/>
            <person name="Firek B.A."/>
            <person name="Baker R."/>
            <person name="Thomas B.C."/>
            <person name="Morowitz M.J."/>
            <person name="Banfield J.F."/>
        </authorList>
    </citation>
    <scope>NUCLEOTIDE SEQUENCE [LARGE SCALE GENOMIC DNA]</scope>
    <source>
        <strain evidence="3">S2_018_000_R2_101</strain>
    </source>
</reference>
<dbReference type="Proteomes" id="UP000249066">
    <property type="component" value="Unassembled WGS sequence"/>
</dbReference>
<comment type="similarity">
    <text evidence="1">Belongs to the short-chain dehydrogenases/reductases (SDR) family.</text>
</comment>
<dbReference type="PANTHER" id="PTHR43639">
    <property type="entry name" value="OXIDOREDUCTASE, SHORT-CHAIN DEHYDROGENASE/REDUCTASE FAMILY (AFU_ORTHOLOGUE AFUA_5G02870)"/>
    <property type="match status" value="1"/>
</dbReference>
<evidence type="ECO:0000313" key="3">
    <source>
        <dbReference type="EMBL" id="PZO87734.1"/>
    </source>
</evidence>
<organism evidence="3 4">
    <name type="scientific">Sphingomonas sanxanigenens</name>
    <dbReference type="NCBI Taxonomy" id="397260"/>
    <lineage>
        <taxon>Bacteria</taxon>
        <taxon>Pseudomonadati</taxon>
        <taxon>Pseudomonadota</taxon>
        <taxon>Alphaproteobacteria</taxon>
        <taxon>Sphingomonadales</taxon>
        <taxon>Sphingomonadaceae</taxon>
        <taxon>Sphingomonas</taxon>
    </lineage>
</organism>
<gene>
    <name evidence="3" type="ORF">DI623_14160</name>
</gene>
<sequence>MKLALVTGSCRRLGAEIAGRLAEDGYALALHGAHAAEPDPALAARIAAAGVESRLFVADLADAEAVEALPARIAAHFGAAPTLLVNNASRFEDDDAGTASVAGLDAHLAVNAVAPFALSLALARRATADAPLAIVNILDERIVNPHRDQLSYTLSKQLLAEMTRTLARALAPHVRVCGVAPGLTLPTADYAPGQIERLAAMMPLQRLSRPAEVAEAVAYLARAGATTGQIIFVDGGASLTAFDRDFVHLAREG</sequence>
<evidence type="ECO:0000313" key="4">
    <source>
        <dbReference type="Proteomes" id="UP000249066"/>
    </source>
</evidence>
<dbReference type="InterPro" id="IPR002347">
    <property type="entry name" value="SDR_fam"/>
</dbReference>
<dbReference type="Gene3D" id="3.40.50.720">
    <property type="entry name" value="NAD(P)-binding Rossmann-like Domain"/>
    <property type="match status" value="1"/>
</dbReference>
<evidence type="ECO:0000256" key="2">
    <source>
        <dbReference type="ARBA" id="ARBA00023002"/>
    </source>
</evidence>
<dbReference type="Pfam" id="PF13561">
    <property type="entry name" value="adh_short_C2"/>
    <property type="match status" value="1"/>
</dbReference>
<dbReference type="EMBL" id="QFNN01000117">
    <property type="protein sequence ID" value="PZO87734.1"/>
    <property type="molecule type" value="Genomic_DNA"/>
</dbReference>
<name>A0A2W4ZZK9_9SPHN</name>
<protein>
    <submittedName>
        <fullName evidence="3">Short-chain dehydrogenase</fullName>
    </submittedName>
</protein>
<proteinExistence type="inferred from homology"/>
<comment type="caution">
    <text evidence="3">The sequence shown here is derived from an EMBL/GenBank/DDBJ whole genome shotgun (WGS) entry which is preliminary data.</text>
</comment>
<dbReference type="AlphaFoldDB" id="A0A2W4ZZK9"/>
<dbReference type="GO" id="GO:0016491">
    <property type="term" value="F:oxidoreductase activity"/>
    <property type="evidence" value="ECO:0007669"/>
    <property type="project" value="UniProtKB-KW"/>
</dbReference>
<dbReference type="InterPro" id="IPR036291">
    <property type="entry name" value="NAD(P)-bd_dom_sf"/>
</dbReference>